<organism evidence="2 3">
    <name type="scientific">Roseateles asaccharophilus</name>
    <dbReference type="NCBI Taxonomy" id="582607"/>
    <lineage>
        <taxon>Bacteria</taxon>
        <taxon>Pseudomonadati</taxon>
        <taxon>Pseudomonadota</taxon>
        <taxon>Betaproteobacteria</taxon>
        <taxon>Burkholderiales</taxon>
        <taxon>Sphaerotilaceae</taxon>
        <taxon>Roseateles</taxon>
    </lineage>
</organism>
<evidence type="ECO:0000313" key="3">
    <source>
        <dbReference type="Proteomes" id="UP001180825"/>
    </source>
</evidence>
<dbReference type="SUPFAM" id="SSF47413">
    <property type="entry name" value="lambda repressor-like DNA-binding domains"/>
    <property type="match status" value="1"/>
</dbReference>
<gene>
    <name evidence="2" type="ORF">J2X21_005425</name>
</gene>
<proteinExistence type="predicted"/>
<dbReference type="Gene3D" id="1.10.260.40">
    <property type="entry name" value="lambda repressor-like DNA-binding domains"/>
    <property type="match status" value="1"/>
</dbReference>
<evidence type="ECO:0000313" key="2">
    <source>
        <dbReference type="EMBL" id="MDR7336251.1"/>
    </source>
</evidence>
<accession>A0ABU2AGD9</accession>
<dbReference type="PROSITE" id="PS50943">
    <property type="entry name" value="HTH_CROC1"/>
    <property type="match status" value="1"/>
</dbReference>
<keyword evidence="3" id="KW-1185">Reference proteome</keyword>
<dbReference type="InterPro" id="IPR001387">
    <property type="entry name" value="Cro/C1-type_HTH"/>
</dbReference>
<comment type="caution">
    <text evidence="2">The sequence shown here is derived from an EMBL/GenBank/DDBJ whole genome shotgun (WGS) entry which is preliminary data.</text>
</comment>
<dbReference type="EMBL" id="JAVDXV010000015">
    <property type="protein sequence ID" value="MDR7336251.1"/>
    <property type="molecule type" value="Genomic_DNA"/>
</dbReference>
<protein>
    <submittedName>
        <fullName evidence="2">Transcriptional regulator with XRE-family HTH domain</fullName>
    </submittedName>
</protein>
<evidence type="ECO:0000259" key="1">
    <source>
        <dbReference type="PROSITE" id="PS50943"/>
    </source>
</evidence>
<dbReference type="Pfam" id="PF01381">
    <property type="entry name" value="HTH_3"/>
    <property type="match status" value="1"/>
</dbReference>
<dbReference type="CDD" id="cd00093">
    <property type="entry name" value="HTH_XRE"/>
    <property type="match status" value="1"/>
</dbReference>
<reference evidence="2 3" key="1">
    <citation type="submission" date="2023-07" db="EMBL/GenBank/DDBJ databases">
        <title>Sorghum-associated microbial communities from plants grown in Nebraska, USA.</title>
        <authorList>
            <person name="Schachtman D."/>
        </authorList>
    </citation>
    <scope>NUCLEOTIDE SEQUENCE [LARGE SCALE GENOMIC DNA]</scope>
    <source>
        <strain evidence="2 3">BE316</strain>
    </source>
</reference>
<dbReference type="InterPro" id="IPR010982">
    <property type="entry name" value="Lambda_DNA-bd_dom_sf"/>
</dbReference>
<feature type="domain" description="HTH cro/C1-type" evidence="1">
    <location>
        <begin position="14"/>
        <end position="66"/>
    </location>
</feature>
<name>A0ABU2AGD9_9BURK</name>
<dbReference type="Proteomes" id="UP001180825">
    <property type="component" value="Unassembled WGS sequence"/>
</dbReference>
<dbReference type="RefSeq" id="WP_310333252.1">
    <property type="nucleotide sequence ID" value="NZ_JAVDXV010000015.1"/>
</dbReference>
<sequence length="109" mass="12023">MSTKASAPNFAKALRAVRLERDLSQEDFYEVSGRTYISRLENDGADPTLSKIVQLAQVMGTHPLTLLTLAFCGKGSSAEVERLLAGVKEEIASFEDLRLGRRDRRRPAG</sequence>
<dbReference type="SMART" id="SM00530">
    <property type="entry name" value="HTH_XRE"/>
    <property type="match status" value="1"/>
</dbReference>